<evidence type="ECO:0000259" key="6">
    <source>
        <dbReference type="Pfam" id="PF12698"/>
    </source>
</evidence>
<keyword evidence="2 5" id="KW-0812">Transmembrane</keyword>
<evidence type="ECO:0000256" key="1">
    <source>
        <dbReference type="ARBA" id="ARBA00004141"/>
    </source>
</evidence>
<keyword evidence="8" id="KW-1185">Reference proteome</keyword>
<feature type="transmembrane region" description="Helical" evidence="5">
    <location>
        <begin position="89"/>
        <end position="110"/>
    </location>
</feature>
<dbReference type="GO" id="GO:0016020">
    <property type="term" value="C:membrane"/>
    <property type="evidence" value="ECO:0007669"/>
    <property type="project" value="UniProtKB-SubCell"/>
</dbReference>
<dbReference type="OrthoDB" id="10255969at2759"/>
<evidence type="ECO:0000256" key="3">
    <source>
        <dbReference type="ARBA" id="ARBA00022989"/>
    </source>
</evidence>
<comment type="caution">
    <text evidence="7">The sequence shown here is derived from an EMBL/GenBank/DDBJ whole genome shotgun (WGS) entry which is preliminary data.</text>
</comment>
<feature type="domain" description="ABC-2 type transporter transmembrane" evidence="6">
    <location>
        <begin position="25"/>
        <end position="105"/>
    </location>
</feature>
<dbReference type="EMBL" id="CAJDYZ010005944">
    <property type="protein sequence ID" value="CAD1472948.1"/>
    <property type="molecule type" value="Genomic_DNA"/>
</dbReference>
<feature type="transmembrane region" description="Helical" evidence="5">
    <location>
        <begin position="27"/>
        <end position="47"/>
    </location>
</feature>
<keyword evidence="3 5" id="KW-1133">Transmembrane helix</keyword>
<name>A0A6V7H5U0_9HYME</name>
<dbReference type="InterPro" id="IPR013525">
    <property type="entry name" value="ABC2_TM"/>
</dbReference>
<sequence length="114" mass="12653">FIIIVIQVSVALILSFGHYDMDCEGSMFGIVAISILSALCGMVYGMIWPIEGMPKVLKWFSLMLPMTVPGNTLREIMHKGTDFHDPDVYSGFLVISAWILGLLVISLFQLKRSG</sequence>
<keyword evidence="4 5" id="KW-0472">Membrane</keyword>
<dbReference type="Proteomes" id="UP000752696">
    <property type="component" value="Unassembled WGS sequence"/>
</dbReference>
<organism evidence="7 8">
    <name type="scientific">Heterotrigona itama</name>
    <dbReference type="NCBI Taxonomy" id="395501"/>
    <lineage>
        <taxon>Eukaryota</taxon>
        <taxon>Metazoa</taxon>
        <taxon>Ecdysozoa</taxon>
        <taxon>Arthropoda</taxon>
        <taxon>Hexapoda</taxon>
        <taxon>Insecta</taxon>
        <taxon>Pterygota</taxon>
        <taxon>Neoptera</taxon>
        <taxon>Endopterygota</taxon>
        <taxon>Hymenoptera</taxon>
        <taxon>Apocrita</taxon>
        <taxon>Aculeata</taxon>
        <taxon>Apoidea</taxon>
        <taxon>Anthophila</taxon>
        <taxon>Apidae</taxon>
        <taxon>Heterotrigona</taxon>
    </lineage>
</organism>
<protein>
    <recommendedName>
        <fullName evidence="6">ABC-2 type transporter transmembrane domain-containing protein</fullName>
    </recommendedName>
</protein>
<proteinExistence type="predicted"/>
<evidence type="ECO:0000256" key="4">
    <source>
        <dbReference type="ARBA" id="ARBA00023136"/>
    </source>
</evidence>
<dbReference type="GO" id="GO:0140359">
    <property type="term" value="F:ABC-type transporter activity"/>
    <property type="evidence" value="ECO:0007669"/>
    <property type="project" value="InterPro"/>
</dbReference>
<feature type="non-terminal residue" evidence="7">
    <location>
        <position position="1"/>
    </location>
</feature>
<gene>
    <name evidence="7" type="ORF">MHI_LOCUS346148</name>
</gene>
<evidence type="ECO:0000256" key="2">
    <source>
        <dbReference type="ARBA" id="ARBA00022692"/>
    </source>
</evidence>
<evidence type="ECO:0000256" key="5">
    <source>
        <dbReference type="SAM" id="Phobius"/>
    </source>
</evidence>
<accession>A0A6V7H5U0</accession>
<comment type="subcellular location">
    <subcellularLocation>
        <location evidence="1">Membrane</location>
        <topology evidence="1">Multi-pass membrane protein</topology>
    </subcellularLocation>
</comment>
<evidence type="ECO:0000313" key="7">
    <source>
        <dbReference type="EMBL" id="CAD1472948.1"/>
    </source>
</evidence>
<reference evidence="7" key="1">
    <citation type="submission" date="2020-07" db="EMBL/GenBank/DDBJ databases">
        <authorList>
            <person name="Nazaruddin N."/>
        </authorList>
    </citation>
    <scope>NUCLEOTIDE SEQUENCE</scope>
</reference>
<dbReference type="Pfam" id="PF12698">
    <property type="entry name" value="ABC2_membrane_3"/>
    <property type="match status" value="1"/>
</dbReference>
<evidence type="ECO:0000313" key="8">
    <source>
        <dbReference type="Proteomes" id="UP000752696"/>
    </source>
</evidence>
<dbReference type="AlphaFoldDB" id="A0A6V7H5U0"/>